<gene>
    <name evidence="1" type="ORF">BJX66DRAFT_61486</name>
</gene>
<reference evidence="1 2" key="1">
    <citation type="submission" date="2024-07" db="EMBL/GenBank/DDBJ databases">
        <title>Section-level genome sequencing and comparative genomics of Aspergillus sections Usti and Cavernicolus.</title>
        <authorList>
            <consortium name="Lawrence Berkeley National Laboratory"/>
            <person name="Nybo J.L."/>
            <person name="Vesth T.C."/>
            <person name="Theobald S."/>
            <person name="Frisvad J.C."/>
            <person name="Larsen T.O."/>
            <person name="Kjaerboelling I."/>
            <person name="Rothschild-Mancinelli K."/>
            <person name="Lyhne E.K."/>
            <person name="Kogle M.E."/>
            <person name="Barry K."/>
            <person name="Clum A."/>
            <person name="Na H."/>
            <person name="Ledsgaard L."/>
            <person name="Lin J."/>
            <person name="Lipzen A."/>
            <person name="Kuo A."/>
            <person name="Riley R."/>
            <person name="Mondo S."/>
            <person name="Labutti K."/>
            <person name="Haridas S."/>
            <person name="Pangalinan J."/>
            <person name="Salamov A.A."/>
            <person name="Simmons B.A."/>
            <person name="Magnuson J.K."/>
            <person name="Chen J."/>
            <person name="Drula E."/>
            <person name="Henrissat B."/>
            <person name="Wiebenga A."/>
            <person name="Lubbers R.J."/>
            <person name="Gomes A.C."/>
            <person name="Makela M.R."/>
            <person name="Stajich J."/>
            <person name="Grigoriev I.V."/>
            <person name="Mortensen U.H."/>
            <person name="De Vries R.P."/>
            <person name="Baker S.E."/>
            <person name="Andersen M.R."/>
        </authorList>
    </citation>
    <scope>NUCLEOTIDE SEQUENCE [LARGE SCALE GENOMIC DNA]</scope>
    <source>
        <strain evidence="1 2">CBS 209.92</strain>
    </source>
</reference>
<name>A0ABR4FPT9_9EURO</name>
<evidence type="ECO:0000313" key="2">
    <source>
        <dbReference type="Proteomes" id="UP001610563"/>
    </source>
</evidence>
<evidence type="ECO:0000313" key="1">
    <source>
        <dbReference type="EMBL" id="KAL2785265.1"/>
    </source>
</evidence>
<sequence>MQMHNALLPLRRLLSIDVVHDEDWSVYEDEDQFSALSFFMHPPSLRHVRGVFTDNVVDRVEHLPFPSPIPSLDCHDLFEDRLEPLLGRLPNLHTLSLQPGFGSTQMILCRSTLYAALIRVKSTLRRLTITTTMTPRITVEDNYIWFAPFDKLETLNIPWRLLIPLDPEDTKSELPPNVQNLTINNTFTGDAVGESEFAGYHLVEEILTEWRSKTPRLESVLIEDVGSWHMREKEDLQKEADESGLKVTWAFLDLNGNIERLSYPS</sequence>
<protein>
    <submittedName>
        <fullName evidence="1">Uncharacterized protein</fullName>
    </submittedName>
</protein>
<accession>A0ABR4FPT9</accession>
<comment type="caution">
    <text evidence="1">The sequence shown here is derived from an EMBL/GenBank/DDBJ whole genome shotgun (WGS) entry which is preliminary data.</text>
</comment>
<dbReference type="Proteomes" id="UP001610563">
    <property type="component" value="Unassembled WGS sequence"/>
</dbReference>
<keyword evidence="2" id="KW-1185">Reference proteome</keyword>
<dbReference type="EMBL" id="JBFTWV010000149">
    <property type="protein sequence ID" value="KAL2785265.1"/>
    <property type="molecule type" value="Genomic_DNA"/>
</dbReference>
<organism evidence="1 2">
    <name type="scientific">Aspergillus keveii</name>
    <dbReference type="NCBI Taxonomy" id="714993"/>
    <lineage>
        <taxon>Eukaryota</taxon>
        <taxon>Fungi</taxon>
        <taxon>Dikarya</taxon>
        <taxon>Ascomycota</taxon>
        <taxon>Pezizomycotina</taxon>
        <taxon>Eurotiomycetes</taxon>
        <taxon>Eurotiomycetidae</taxon>
        <taxon>Eurotiales</taxon>
        <taxon>Aspergillaceae</taxon>
        <taxon>Aspergillus</taxon>
        <taxon>Aspergillus subgen. Nidulantes</taxon>
    </lineage>
</organism>
<proteinExistence type="predicted"/>